<organism evidence="10 11">
    <name type="scientific">Huso huso</name>
    <name type="common">Beluga</name>
    <name type="synonym">Acipenser huso</name>
    <dbReference type="NCBI Taxonomy" id="61971"/>
    <lineage>
        <taxon>Eukaryota</taxon>
        <taxon>Metazoa</taxon>
        <taxon>Chordata</taxon>
        <taxon>Craniata</taxon>
        <taxon>Vertebrata</taxon>
        <taxon>Euteleostomi</taxon>
        <taxon>Actinopterygii</taxon>
        <taxon>Chondrostei</taxon>
        <taxon>Acipenseriformes</taxon>
        <taxon>Acipenseridae</taxon>
        <taxon>Huso</taxon>
    </lineage>
</organism>
<keyword evidence="4" id="KW-0969">Cilium</keyword>
<evidence type="ECO:0000256" key="6">
    <source>
        <dbReference type="ARBA" id="ARBA00043983"/>
    </source>
</evidence>
<evidence type="ECO:0000259" key="9">
    <source>
        <dbReference type="Pfam" id="PF18383"/>
    </source>
</evidence>
<evidence type="ECO:0000256" key="8">
    <source>
        <dbReference type="SAM" id="MobiDB-lite"/>
    </source>
</evidence>
<comment type="subcellular location">
    <subcellularLocation>
        <location evidence="1">Cell projection</location>
        <location evidence="1">Cilium</location>
    </subcellularLocation>
</comment>
<sequence length="786" mass="91283">MHSDTNLYKNLSKEEQSRPGSSQARLQIVSQSACTQEHSLGRLKLRKGESSPGESPTVLEVQTNFLLATILNCCWFPRPKNHRKKSDGGYCVSAEWCFIAGVCSVCCNRKMSEQIKSIVEQLNKEPFKKNFNLITFDSLEPMQLLQVLNDVLAEIDPKQSIDIREEMPDQTAKRMFGLLGMMKYKPPGNNTDTSSFRQGLVTGSKPVIHPILYWLLQRTNELKKRAYLARFLMKLEVPGEFLQDDVVADTYHQYGELVEGFKTLHKECEHLRSSGFSTAEIRRDISAMEEEKDQLVKRVERLKKRVETVSNNQRMLDLARQLRVEKERELSLAQQKQEQKNQLFLAEQRLQRSQLQLKDLRQAAADAKPESLMKRLEEEIKFNTYMGTDKLPKELESKTNAMQYLQKVVMEPAMGHAELGELEDKIREINIMINQLIEKRMMRNDPMDDKLSLFRQQASIIARKKEAKAEELQEAREEMASMDKVLTEKSSRVRDLDGNEVVQGDEVKRLVNKLRGKNVIFKKKRQVLTDLKREYGILQRTEEILKQRHETMQQQLQSLEVKQGISGYSDTQEELERVSAIKSELDEMKGRTLDDMSEMVKKLNSVIAEKKSALAPVIKELRPLRQNCQELTQEYEEKKAQYDSCAAGLESNRSKLEQEVRGLREENAQEESRYHLINCMKQVIEMQMQRASDEMKAYVSADPQERRKAVREQYTRNILEQENLGKKLREQQKAVRESHGPNMKQMTMWRDFQQLMECKKQCYLKAQNQVSIGQVIQEGGEDRLVL</sequence>
<evidence type="ECO:0000256" key="1">
    <source>
        <dbReference type="ARBA" id="ARBA00004138"/>
    </source>
</evidence>
<dbReference type="Proteomes" id="UP001369086">
    <property type="component" value="Unassembled WGS sequence"/>
</dbReference>
<dbReference type="PANTHER" id="PTHR15614">
    <property type="entry name" value="INTRAFLAGELLAR TRANSPORT PROTEIN 81 HOMOLOG"/>
    <property type="match status" value="1"/>
</dbReference>
<dbReference type="InterPro" id="IPR043016">
    <property type="entry name" value="IFT81_N_sf"/>
</dbReference>
<feature type="domain" description="IFT81 calponin homology" evidence="9">
    <location>
        <begin position="113"/>
        <end position="236"/>
    </location>
</feature>
<feature type="coiled-coil region" evidence="7">
    <location>
        <begin position="278"/>
        <end position="363"/>
    </location>
</feature>
<dbReference type="EMBL" id="JAHFZB010000022">
    <property type="protein sequence ID" value="KAK6476540.1"/>
    <property type="molecule type" value="Genomic_DNA"/>
</dbReference>
<evidence type="ECO:0000256" key="3">
    <source>
        <dbReference type="ARBA" id="ARBA00023054"/>
    </source>
</evidence>
<keyword evidence="3 7" id="KW-0175">Coiled coil</keyword>
<keyword evidence="5" id="KW-0966">Cell projection</keyword>
<feature type="coiled-coil region" evidence="7">
    <location>
        <begin position="621"/>
        <end position="673"/>
    </location>
</feature>
<evidence type="ECO:0000256" key="5">
    <source>
        <dbReference type="ARBA" id="ARBA00023273"/>
    </source>
</evidence>
<comment type="similarity">
    <text evidence="6">Belongs to the IFT81 family.</text>
</comment>
<dbReference type="Gene3D" id="1.10.418.70">
    <property type="entry name" value="Intraflagellar transport protein 81, N-terminal domain"/>
    <property type="match status" value="1"/>
</dbReference>
<feature type="coiled-coil region" evidence="7">
    <location>
        <begin position="419"/>
        <end position="492"/>
    </location>
</feature>
<evidence type="ECO:0000313" key="11">
    <source>
        <dbReference type="Proteomes" id="UP001369086"/>
    </source>
</evidence>
<keyword evidence="11" id="KW-1185">Reference proteome</keyword>
<dbReference type="PANTHER" id="PTHR15614:SF2">
    <property type="entry name" value="INTRAFLAGELLAR TRANSPORT PROTEIN 81 HOMOLOG"/>
    <property type="match status" value="1"/>
</dbReference>
<protein>
    <submittedName>
        <fullName evidence="10">Intraflagellar transport protein 81-like protein</fullName>
    </submittedName>
</protein>
<comment type="caution">
    <text evidence="10">The sequence shown here is derived from an EMBL/GenBank/DDBJ whole genome shotgun (WGS) entry which is preliminary data.</text>
</comment>
<evidence type="ECO:0000256" key="7">
    <source>
        <dbReference type="SAM" id="Coils"/>
    </source>
</evidence>
<proteinExistence type="inferred from homology"/>
<keyword evidence="2" id="KW-0970">Cilium biogenesis/degradation</keyword>
<gene>
    <name evidence="10" type="ORF">HHUSO_G22962</name>
</gene>
<reference evidence="10 11" key="1">
    <citation type="submission" date="2021-05" db="EMBL/GenBank/DDBJ databases">
        <authorList>
            <person name="Zahm M."/>
            <person name="Klopp C."/>
            <person name="Cabau C."/>
            <person name="Kuhl H."/>
            <person name="Suciu R."/>
            <person name="Ciorpac M."/>
            <person name="Holostenco D."/>
            <person name="Gessner J."/>
            <person name="Wuertz S."/>
            <person name="Hohne C."/>
            <person name="Stock M."/>
            <person name="Gislard M."/>
            <person name="Lluch J."/>
            <person name="Milhes M."/>
            <person name="Lampietro C."/>
            <person name="Lopez Roques C."/>
            <person name="Donnadieu C."/>
            <person name="Du K."/>
            <person name="Schartl M."/>
            <person name="Guiguen Y."/>
        </authorList>
    </citation>
    <scope>NUCLEOTIDE SEQUENCE [LARGE SCALE GENOMIC DNA]</scope>
    <source>
        <strain evidence="10">Hh-F2</strain>
        <tissue evidence="10">Blood</tissue>
    </source>
</reference>
<feature type="region of interest" description="Disordered" evidence="8">
    <location>
        <begin position="1"/>
        <end position="22"/>
    </location>
</feature>
<evidence type="ECO:0000256" key="4">
    <source>
        <dbReference type="ARBA" id="ARBA00023069"/>
    </source>
</evidence>
<accession>A0ABR0YVB1</accession>
<dbReference type="Pfam" id="PF18383">
    <property type="entry name" value="IFT81_CH"/>
    <property type="match status" value="1"/>
</dbReference>
<dbReference type="InterPro" id="IPR029600">
    <property type="entry name" value="IFT81"/>
</dbReference>
<name>A0ABR0YVB1_HUSHU</name>
<dbReference type="InterPro" id="IPR041146">
    <property type="entry name" value="IFT81_CH"/>
</dbReference>
<evidence type="ECO:0000256" key="2">
    <source>
        <dbReference type="ARBA" id="ARBA00022794"/>
    </source>
</evidence>
<evidence type="ECO:0000313" key="10">
    <source>
        <dbReference type="EMBL" id="KAK6476540.1"/>
    </source>
</evidence>